<dbReference type="Proteomes" id="UP000252415">
    <property type="component" value="Unassembled WGS sequence"/>
</dbReference>
<dbReference type="RefSeq" id="WP_114380352.1">
    <property type="nucleotide sequence ID" value="NZ_QPJD01000007.1"/>
</dbReference>
<comment type="caution">
    <text evidence="2">The sequence shown here is derived from an EMBL/GenBank/DDBJ whole genome shotgun (WGS) entry which is preliminary data.</text>
</comment>
<organism evidence="2 3">
    <name type="scientific">Paenibacillus prosopidis</name>
    <dbReference type="NCBI Taxonomy" id="630520"/>
    <lineage>
        <taxon>Bacteria</taxon>
        <taxon>Bacillati</taxon>
        <taxon>Bacillota</taxon>
        <taxon>Bacilli</taxon>
        <taxon>Bacillales</taxon>
        <taxon>Paenibacillaceae</taxon>
        <taxon>Paenibacillus</taxon>
    </lineage>
</organism>
<protein>
    <recommendedName>
        <fullName evidence="1">Pyridoxamine 5'-phosphate oxidase N-terminal domain-containing protein</fullName>
    </recommendedName>
</protein>
<reference evidence="2 3" key="1">
    <citation type="submission" date="2018-07" db="EMBL/GenBank/DDBJ databases">
        <title>Genomic Encyclopedia of Type Strains, Phase III (KMG-III): the genomes of soil and plant-associated and newly described type strains.</title>
        <authorList>
            <person name="Whitman W."/>
        </authorList>
    </citation>
    <scope>NUCLEOTIDE SEQUENCE [LARGE SCALE GENOMIC DNA]</scope>
    <source>
        <strain evidence="2 3">CECT 7506</strain>
    </source>
</reference>
<feature type="domain" description="Pyridoxamine 5'-phosphate oxidase N-terminal" evidence="1">
    <location>
        <begin position="173"/>
        <end position="270"/>
    </location>
</feature>
<keyword evidence="3" id="KW-1185">Reference proteome</keyword>
<sequence length="313" mass="34959">MRGVNMTDPYHTGELTVQQLAGVSIVAEQNGRSIRNSIPKGAVPFLTSQTLAVVASQDEQKRTWCSFLTGAPGFITVEDEVTLHLETLPVEGDPLANNLSMNRDVGLLVIDLSKRIRLRLNGTGYIDGNQRLKVLAEQVYGNCPKYIQKRVILPTAVSHRKTRTIIRMNHLSARAREWISTADTFFIASSSLEGKVDASHRGGSPGFVHIVDDRTLIFPDYFGNSMFNTLGNIYSNPHTGLLFIDFNFGHSFQLTGRSTIIWDEEQINLYPSAERIIRFELDEALITENSTALSWEFMEFSPANPSLVNLKGR</sequence>
<evidence type="ECO:0000259" key="1">
    <source>
        <dbReference type="Pfam" id="PF01243"/>
    </source>
</evidence>
<dbReference type="OrthoDB" id="9796486at2"/>
<evidence type="ECO:0000313" key="3">
    <source>
        <dbReference type="Proteomes" id="UP000252415"/>
    </source>
</evidence>
<accession>A0A368W0G4</accession>
<dbReference type="AlphaFoldDB" id="A0A368W0G4"/>
<dbReference type="PANTHER" id="PTHR42815">
    <property type="entry name" value="FAD-BINDING, PUTATIVE (AFU_ORTHOLOGUE AFUA_6G07600)-RELATED"/>
    <property type="match status" value="1"/>
</dbReference>
<evidence type="ECO:0000313" key="2">
    <source>
        <dbReference type="EMBL" id="RCW47950.1"/>
    </source>
</evidence>
<gene>
    <name evidence="2" type="ORF">DFP97_107152</name>
</gene>
<dbReference type="SUPFAM" id="SSF50475">
    <property type="entry name" value="FMN-binding split barrel"/>
    <property type="match status" value="1"/>
</dbReference>
<dbReference type="PANTHER" id="PTHR42815:SF2">
    <property type="entry name" value="FAD-BINDING, PUTATIVE (AFU_ORTHOLOGUE AFUA_6G07600)-RELATED"/>
    <property type="match status" value="1"/>
</dbReference>
<dbReference type="Pfam" id="PF01243">
    <property type="entry name" value="PNPOx_N"/>
    <property type="match status" value="1"/>
</dbReference>
<proteinExistence type="predicted"/>
<dbReference type="InterPro" id="IPR011576">
    <property type="entry name" value="Pyridox_Oxase_N"/>
</dbReference>
<dbReference type="EMBL" id="QPJD01000007">
    <property type="protein sequence ID" value="RCW47950.1"/>
    <property type="molecule type" value="Genomic_DNA"/>
</dbReference>
<dbReference type="Gene3D" id="2.30.110.10">
    <property type="entry name" value="Electron Transport, Fmn-binding Protein, Chain A"/>
    <property type="match status" value="2"/>
</dbReference>
<name>A0A368W0G4_9BACL</name>
<dbReference type="InterPro" id="IPR012349">
    <property type="entry name" value="Split_barrel_FMN-bd"/>
</dbReference>